<dbReference type="OrthoDB" id="18740at2759"/>
<dbReference type="InterPro" id="IPR017868">
    <property type="entry name" value="Filamin/ABP280_repeat-like"/>
</dbReference>
<evidence type="ECO:0000259" key="5">
    <source>
        <dbReference type="PROSITE" id="PS50021"/>
    </source>
</evidence>
<organism evidence="6 7">
    <name type="scientific">Crassostrea virginica</name>
    <name type="common">Eastern oyster</name>
    <dbReference type="NCBI Taxonomy" id="6565"/>
    <lineage>
        <taxon>Eukaryota</taxon>
        <taxon>Metazoa</taxon>
        <taxon>Spiralia</taxon>
        <taxon>Lophotrochozoa</taxon>
        <taxon>Mollusca</taxon>
        <taxon>Bivalvia</taxon>
        <taxon>Autobranchia</taxon>
        <taxon>Pteriomorphia</taxon>
        <taxon>Ostreida</taxon>
        <taxon>Ostreoidea</taxon>
        <taxon>Ostreidae</taxon>
        <taxon>Crassostrea</taxon>
    </lineage>
</organism>
<name>A0A8B8EZP5_CRAVI</name>
<dbReference type="CDD" id="cd21185">
    <property type="entry name" value="CH_jitterbug-like_rpt3"/>
    <property type="match status" value="1"/>
</dbReference>
<feature type="repeat" description="Filamin" evidence="4">
    <location>
        <begin position="1531"/>
        <end position="1622"/>
    </location>
</feature>
<feature type="domain" description="Calponin-homology (CH)" evidence="5">
    <location>
        <begin position="141"/>
        <end position="244"/>
    </location>
</feature>
<dbReference type="SUPFAM" id="SSF47576">
    <property type="entry name" value="Calponin-homology domain, CH-domain"/>
    <property type="match status" value="2"/>
</dbReference>
<feature type="repeat" description="Filamin" evidence="4">
    <location>
        <begin position="1915"/>
        <end position="2011"/>
    </location>
</feature>
<feature type="repeat" description="Filamin" evidence="4">
    <location>
        <begin position="1260"/>
        <end position="1337"/>
    </location>
</feature>
<dbReference type="FunFam" id="1.10.418.10:FF:000068">
    <property type="entry name" value="Putative Filamin-A"/>
    <property type="match status" value="1"/>
</dbReference>
<keyword evidence="6" id="KW-1185">Reference proteome</keyword>
<dbReference type="GeneID" id="111137702"/>
<dbReference type="InterPro" id="IPR001589">
    <property type="entry name" value="Actinin_actin-bd_CS"/>
</dbReference>
<evidence type="ECO:0000313" key="6">
    <source>
        <dbReference type="Proteomes" id="UP000694844"/>
    </source>
</evidence>
<feature type="repeat" description="Filamin" evidence="4">
    <location>
        <begin position="1821"/>
        <end position="1914"/>
    </location>
</feature>
<dbReference type="GO" id="GO:0030036">
    <property type="term" value="P:actin cytoskeleton organization"/>
    <property type="evidence" value="ECO:0007669"/>
    <property type="project" value="InterPro"/>
</dbReference>
<dbReference type="Gene3D" id="1.10.418.10">
    <property type="entry name" value="Calponin-like domain"/>
    <property type="match status" value="3"/>
</dbReference>
<accession>A0A8B8EZP5</accession>
<evidence type="ECO:0000313" key="7">
    <source>
        <dbReference type="RefSeq" id="XP_022345003.1"/>
    </source>
</evidence>
<feature type="repeat" description="Filamin" evidence="4">
    <location>
        <begin position="898"/>
        <end position="974"/>
    </location>
</feature>
<dbReference type="CDD" id="cd21229">
    <property type="entry name" value="CH_jitterbug-like_rpt2"/>
    <property type="match status" value="1"/>
</dbReference>
<feature type="repeat" description="Filamin" evidence="4">
    <location>
        <begin position="1063"/>
        <end position="1155"/>
    </location>
</feature>
<feature type="repeat" description="Filamin" evidence="4">
    <location>
        <begin position="794"/>
        <end position="887"/>
    </location>
</feature>
<evidence type="ECO:0000256" key="1">
    <source>
        <dbReference type="ARBA" id="ARBA00009238"/>
    </source>
</evidence>
<dbReference type="SMART" id="SM00557">
    <property type="entry name" value="IG_FLMN"/>
    <property type="match status" value="18"/>
</dbReference>
<sequence>MASFRALSREGHAAMSMRDSSDRWILIQKNTFTNWVNEQLRVSGIETTEFVTQLETDFETGVKLCQLVESLQGKKIGRIIKKPLNHHQRLENVTIALNAIAGDNVRLVNIGPEDIVSGNLKLILGLIWHLILRYQIGKTKFPTKKLMLAWLQAVIPECSITNFSSDWNSGVALHALIDFCRPGLCPNWRQLSRSDGLNNCKNAMELAKREFDIPLVVRPEDLSSPDLDELSGMTYLSYFMKPDSPGYYATLNMVRKLLKSGNVNNFTSDWSDGRLLCNLCTSLGASIAGYPALTGSSIENQELGIQAGKSLGVEPILTAKEMCDPEVDHIGIMAYAAYFSRFKPVRSAAEKVVLNTQPKNCYIGISTSFSVRIEDDDVFTSSVRADLKGPDSNPPVIFSWDGRIGTASFTPVETGVHRLNVYCDNQLIVGCPINIKVLADRSKVTFSSIDHCAVGMITELKVNSQYAGQGDVQCEARAPGGRVHNLRTVYRNGDYIINFNPSEVGVWQVSVHYEGEHISGSPFNIKVFDPNAVRVFGLEGGTVGMGLNFTVDTSEAGEGDLKVTVTHNYQQVPAYITHQRAGLYRVDFTPEGAGTYKVNVFYSDIEVRGSPYTLDIVDSARVTVFGDGLSLVPVNRTAKFVVDTQGSSSGNVNAEITAPSGKNVLKKIESIGKGKYQVEYTPFEAGDHQIMVSYCEQPVKGSPFSCKVYDAGQVIVKHMPDFATVNQPVSFNIDASEAGSGNIEILVNKGRIACSVQNLGSYKFLASFLPQKAERHTVEMKFNNLPVVGSPWFVEVTDPKSVSVSGGGLDFILVNRKANFVVNCGENMSKNINVSITGPSGGSVPCNISSSGQGQLVEYVPTEVGDHRIKVTYRDSEVEGSPFVAKAYDTSAIVVTPLQDGMVGSPVVFTIDVTRAGEGQLEIMVNKGNLQNSVEMERTGVYRISFTPEEAGRQFVNINFNEEELPGSPFTCVAMDGVTLSGLKTALPANKLTTFTIDAQSATSSEFTAVVDITSPSGEKIPAKVTRTLVDGQQVEFTPREVGEYTIHVLCGKDEIAGGPYYVNVFNPKSVIVSNMPFHCFVGEKCTFLVDASRAGGGILEVAILADKNHVPHTLEDLGKGIYEVSFVGEEAVRHRVHLTFNEIYIPGSPFWIEVMDELEFVMDEFSKQLFFAIYQSAGFTFQGPSGLSDQFTVSIQGPSGKKIDATIRERESKTYYIEFEPVEVGSHLVEVYFNGVMLKNFPYVIKVYDTNKIKVIHPDRGTLDESVKLQIDVTRCGEGELEMIVACDDVTIPSEMKKNDSGWIEAFFIPRKTGIHKISMTFNGEKVPGSPFMLDVECQIVKETAILAKSEVQKMNLKTRNFRINQQQWILLQAFGSSVEDFSHFQISIIAPNGNRIPARIMSQADGSFKVEWTPTSIGRHTVEVQYAGRQIDGSPFYVDVFDLALIRVEHFKQGGVDQRASFDIDFSQVGVQDYNVVIRSPSGNIIDHSSSSPYADVRKSIVYVPTEAGQHEIYINYCGFELPGCPVIHTIDDAGMPTASGPGLYKGLEDKESVFYLDIGRRTGDLDITVEGPSSLAKTNVDKSGDKYIVNYTPVEVGIFNIRILWNQKQIPGSPFHPKVIDPRKVQISGGWAQYMDGNERVGLVVGEEKRLVFEVSQAGPGTLKAEVVGPSSTLPVSVTDNYGQVVVAFVPKDEGNHYIHLHWSDVPLPKSPFLGYAVPAFSDANKVILTGRGLKEATVREEAEFIIDGSQAGPEYQQNSAPEVSLTGVRAEINVKVVSLGGGKHRCNYIPVVPGAYLLNITWNGRQLRGAPYKVNVIGTFYPQKVSVTGEGLRGGILGRPMDIAIDTRKAGPGELTAFCMGPSKASYCELQDNHNGTFLLKIKAQEPGRHVLQVKYGGEHVNGSPFVIKVGAQPDASKVRVTGPGVEHGILATYQSRFIVETRGAGAGQLTVRIRGPKGGFQVEMYRDSQRDRTILCRYDPTETGQYIVSVRWSGVDVPGSPFMINIVDTQQELEQVLHDTSFNQSSITHRSFSQWREEL</sequence>
<dbReference type="SUPFAM" id="SSF81296">
    <property type="entry name" value="E set domains"/>
    <property type="match status" value="18"/>
</dbReference>
<evidence type="ECO:0000256" key="3">
    <source>
        <dbReference type="ARBA" id="ARBA00023203"/>
    </source>
</evidence>
<protein>
    <submittedName>
        <fullName evidence="7">Filamin-C-like isoform X1</fullName>
    </submittedName>
</protein>
<dbReference type="Pfam" id="PF00307">
    <property type="entry name" value="CH"/>
    <property type="match status" value="3"/>
</dbReference>
<dbReference type="FunFam" id="2.60.40.10:FF:001145">
    <property type="entry name" value="Jitterbug, isoform I"/>
    <property type="match status" value="2"/>
</dbReference>
<feature type="repeat" description="Filamin" evidence="4">
    <location>
        <begin position="707"/>
        <end position="796"/>
    </location>
</feature>
<dbReference type="PROSITE" id="PS50194">
    <property type="entry name" value="FILAMIN_REPEAT"/>
    <property type="match status" value="18"/>
</dbReference>
<dbReference type="CDD" id="cd21227">
    <property type="entry name" value="CH_jitterbug-like_rpt1"/>
    <property type="match status" value="1"/>
</dbReference>
<dbReference type="InterPro" id="IPR013783">
    <property type="entry name" value="Ig-like_fold"/>
</dbReference>
<gene>
    <name evidence="7" type="primary">LOC111137702</name>
</gene>
<evidence type="ECO:0000256" key="4">
    <source>
        <dbReference type="PROSITE-ProRule" id="PRU00087"/>
    </source>
</evidence>
<feature type="repeat" description="Filamin" evidence="4">
    <location>
        <begin position="1722"/>
        <end position="1820"/>
    </location>
</feature>
<dbReference type="KEGG" id="cvn:111137702"/>
<dbReference type="PANTHER" id="PTHR38537:SF13">
    <property type="entry name" value="JITTERBUG, ISOFORM N"/>
    <property type="match status" value="1"/>
</dbReference>
<reference evidence="7" key="1">
    <citation type="submission" date="2025-08" db="UniProtKB">
        <authorList>
            <consortium name="RefSeq"/>
        </authorList>
    </citation>
    <scope>IDENTIFICATION</scope>
    <source>
        <tissue evidence="7">Whole sample</tissue>
    </source>
</reference>
<dbReference type="RefSeq" id="XP_022345003.1">
    <property type="nucleotide sequence ID" value="XM_022489295.1"/>
</dbReference>
<feature type="domain" description="Calponin-homology (CH)" evidence="5">
    <location>
        <begin position="26"/>
        <end position="135"/>
    </location>
</feature>
<dbReference type="InterPro" id="IPR001298">
    <property type="entry name" value="Filamin/ABP280_rpt"/>
</dbReference>
<dbReference type="InterPro" id="IPR001715">
    <property type="entry name" value="CH_dom"/>
</dbReference>
<keyword evidence="3" id="KW-0009">Actin-binding</keyword>
<proteinExistence type="inferred from homology"/>
<dbReference type="Proteomes" id="UP000694844">
    <property type="component" value="Chromosome 5"/>
</dbReference>
<dbReference type="Gene3D" id="2.60.40.10">
    <property type="entry name" value="Immunoglobulins"/>
    <property type="match status" value="18"/>
</dbReference>
<feature type="repeat" description="Filamin" evidence="4">
    <location>
        <begin position="1343"/>
        <end position="1442"/>
    </location>
</feature>
<feature type="repeat" description="Filamin" evidence="4">
    <location>
        <begin position="1458"/>
        <end position="1533"/>
    </location>
</feature>
<dbReference type="PANTHER" id="PTHR38537">
    <property type="entry name" value="JITTERBUG, ISOFORM N"/>
    <property type="match status" value="1"/>
</dbReference>
<feature type="repeat" description="Filamin" evidence="4">
    <location>
        <begin position="614"/>
        <end position="708"/>
    </location>
</feature>
<evidence type="ECO:0000256" key="2">
    <source>
        <dbReference type="ARBA" id="ARBA00022737"/>
    </source>
</evidence>
<dbReference type="InterPro" id="IPR036872">
    <property type="entry name" value="CH_dom_sf"/>
</dbReference>
<feature type="repeat" description="Filamin" evidence="4">
    <location>
        <begin position="1620"/>
        <end position="1720"/>
    </location>
</feature>
<dbReference type="PROSITE" id="PS00019">
    <property type="entry name" value="ACTININ_1"/>
    <property type="match status" value="1"/>
</dbReference>
<keyword evidence="2" id="KW-0677">Repeat</keyword>
<feature type="repeat" description="Filamin" evidence="4">
    <location>
        <begin position="343"/>
        <end position="437"/>
    </location>
</feature>
<feature type="repeat" description="Filamin" evidence="4">
    <location>
        <begin position="1176"/>
        <end position="1248"/>
    </location>
</feature>
<feature type="repeat" description="Filamin" evidence="4">
    <location>
        <begin position="537"/>
        <end position="616"/>
    </location>
</feature>
<dbReference type="Pfam" id="PF00630">
    <property type="entry name" value="Filamin"/>
    <property type="match status" value="16"/>
</dbReference>
<comment type="similarity">
    <text evidence="1">Belongs to the filamin family.</text>
</comment>
<feature type="repeat" description="Filamin" evidence="4">
    <location>
        <begin position="982"/>
        <end position="1065"/>
    </location>
</feature>
<dbReference type="GO" id="GO:0051015">
    <property type="term" value="F:actin filament binding"/>
    <property type="evidence" value="ECO:0007669"/>
    <property type="project" value="InterPro"/>
</dbReference>
<dbReference type="PROSITE" id="PS50021">
    <property type="entry name" value="CH"/>
    <property type="match status" value="2"/>
</dbReference>
<dbReference type="SMART" id="SM00033">
    <property type="entry name" value="CH"/>
    <property type="match status" value="3"/>
</dbReference>
<feature type="repeat" description="Filamin" evidence="4">
    <location>
        <begin position="434"/>
        <end position="527"/>
    </location>
</feature>
<dbReference type="InterPro" id="IPR014756">
    <property type="entry name" value="Ig_E-set"/>
</dbReference>
<dbReference type="InterPro" id="IPR044801">
    <property type="entry name" value="Filamin"/>
</dbReference>